<feature type="transmembrane region" description="Helical" evidence="7">
    <location>
        <begin position="778"/>
        <end position="800"/>
    </location>
</feature>
<keyword evidence="2" id="KW-1003">Cell membrane</keyword>
<comment type="similarity">
    <text evidence="6">Belongs to the ABC-4 integral membrane protein family.</text>
</comment>
<dbReference type="InterPro" id="IPR025857">
    <property type="entry name" value="MacB_PCD"/>
</dbReference>
<feature type="transmembrane region" description="Helical" evidence="7">
    <location>
        <begin position="410"/>
        <end position="427"/>
    </location>
</feature>
<dbReference type="GO" id="GO:0005886">
    <property type="term" value="C:plasma membrane"/>
    <property type="evidence" value="ECO:0007669"/>
    <property type="project" value="UniProtKB-SubCell"/>
</dbReference>
<gene>
    <name evidence="10" type="ORF">METZ01_LOCUS17056</name>
</gene>
<dbReference type="Pfam" id="PF02687">
    <property type="entry name" value="FtsX"/>
    <property type="match status" value="2"/>
</dbReference>
<dbReference type="PANTHER" id="PTHR30572:SF4">
    <property type="entry name" value="ABC TRANSPORTER PERMEASE YTRF"/>
    <property type="match status" value="1"/>
</dbReference>
<dbReference type="AlphaFoldDB" id="A0A381PB41"/>
<keyword evidence="5 7" id="KW-0472">Membrane</keyword>
<reference evidence="10" key="1">
    <citation type="submission" date="2018-05" db="EMBL/GenBank/DDBJ databases">
        <authorList>
            <person name="Lanie J.A."/>
            <person name="Ng W.-L."/>
            <person name="Kazmierczak K.M."/>
            <person name="Andrzejewski T.M."/>
            <person name="Davidsen T.M."/>
            <person name="Wayne K.J."/>
            <person name="Tettelin H."/>
            <person name="Glass J.I."/>
            <person name="Rusch D."/>
            <person name="Podicherti R."/>
            <person name="Tsui H.-C.T."/>
            <person name="Winkler M.E."/>
        </authorList>
    </citation>
    <scope>NUCLEOTIDE SEQUENCE</scope>
</reference>
<feature type="domain" description="MacB-like periplasmic core" evidence="9">
    <location>
        <begin position="17"/>
        <end position="232"/>
    </location>
</feature>
<sequence>VFKLTLNSLLARKIRLALTTFAVVLGVSFVSGSFILADSLRAVFDKIAIEIAGPDWLQVRGVETIEGDPFSRPTVTQSVVDQINSTEDVYGALGVIQGFPRISVGETLIKPLGGAPTLAFNFEEETEELSGFQTIEGRAPGNSEVMVDVDTAEKYGIAIGDTVTIRSLQPAEDFRVTGITRWGLNNGGGAVFVLIDTATAQRLFNYPDSFLAVTVAAQPGIDEQQLAEKLTNELPSGFEAVTSEVVANEFSDQFDTFITIFQNALLVFAAIALIVSAFIINNTFAIVLGQRIRELGLLRAVGATGRQIRSSVLIEALLIGIVASLVGVFAGMGIAWIIKALIAQAGDGSGLPDGPLVIAARTWIAAAIVGIGITLLAAISPARRASRIPPIAALRDDLTLWSGGGRRRTIVGLLLGTGGVLATAFGTTTDGGALRQLGLLAAGALLLFISISLLSTLIARPAARLLGWPLTRFARASGNLARENASRNPRRTASTASALMVGLALVAMVLVVGTSFKKTFSSILDSSLGADFFIDTERDGSWGFSPHLVEEIKEIDGVAIAVGFRGGPGTAQMSVAGSSKDVIGTQEEGLGRVMDISLIEGSYSGLSNDGVLVHKDPAEDLTLAVGDVVPATFPVAGTKDLRVVGIFDDGAILGNWVIDMSTYESGFDPARQSDLFAAVELEDGVEVQNIRSQLDAIAVNYPEAILQDRTEYQETIEGRIDNLLMTVNALVGFAVIIAVLGIVNTLMLSVFERTREIGLLRAVGMTRRQTRRMIRWEAVIIAVFGGVLGILVGTLLGFIAVQAMPESFITDFGIPVGNFVIILVMCIVAGVLAAILPARRAARLNILDAIAHS</sequence>
<evidence type="ECO:0000313" key="10">
    <source>
        <dbReference type="EMBL" id="SUZ64202.1"/>
    </source>
</evidence>
<dbReference type="EMBL" id="UINC01000928">
    <property type="protein sequence ID" value="SUZ64202.1"/>
    <property type="molecule type" value="Genomic_DNA"/>
</dbReference>
<feature type="transmembrane region" description="Helical" evidence="7">
    <location>
        <begin position="316"/>
        <end position="338"/>
    </location>
</feature>
<feature type="transmembrane region" description="Helical" evidence="7">
    <location>
        <begin position="16"/>
        <end position="37"/>
    </location>
</feature>
<evidence type="ECO:0000256" key="4">
    <source>
        <dbReference type="ARBA" id="ARBA00022989"/>
    </source>
</evidence>
<feature type="domain" description="MacB-like periplasmic core" evidence="9">
    <location>
        <begin position="492"/>
        <end position="696"/>
    </location>
</feature>
<comment type="subcellular location">
    <subcellularLocation>
        <location evidence="1">Cell membrane</location>
        <topology evidence="1">Multi-pass membrane protein</topology>
    </subcellularLocation>
</comment>
<dbReference type="InterPro" id="IPR003838">
    <property type="entry name" value="ABC3_permease_C"/>
</dbReference>
<keyword evidence="3 7" id="KW-0812">Transmembrane</keyword>
<dbReference type="PANTHER" id="PTHR30572">
    <property type="entry name" value="MEMBRANE COMPONENT OF TRANSPORTER-RELATED"/>
    <property type="match status" value="1"/>
</dbReference>
<feature type="transmembrane region" description="Helical" evidence="7">
    <location>
        <begin position="812"/>
        <end position="836"/>
    </location>
</feature>
<evidence type="ECO:0000256" key="1">
    <source>
        <dbReference type="ARBA" id="ARBA00004651"/>
    </source>
</evidence>
<feature type="non-terminal residue" evidence="10">
    <location>
        <position position="1"/>
    </location>
</feature>
<dbReference type="InterPro" id="IPR050250">
    <property type="entry name" value="Macrolide_Exporter_MacB"/>
</dbReference>
<evidence type="ECO:0000256" key="5">
    <source>
        <dbReference type="ARBA" id="ARBA00023136"/>
    </source>
</evidence>
<evidence type="ECO:0000256" key="2">
    <source>
        <dbReference type="ARBA" id="ARBA00022475"/>
    </source>
</evidence>
<name>A0A381PB41_9ZZZZ</name>
<feature type="transmembrane region" description="Helical" evidence="7">
    <location>
        <begin position="439"/>
        <end position="459"/>
    </location>
</feature>
<feature type="domain" description="ABC3 transporter permease C-terminal" evidence="8">
    <location>
        <begin position="729"/>
        <end position="846"/>
    </location>
</feature>
<feature type="domain" description="ABC3 transporter permease C-terminal" evidence="8">
    <location>
        <begin position="267"/>
        <end position="390"/>
    </location>
</feature>
<dbReference type="GO" id="GO:0022857">
    <property type="term" value="F:transmembrane transporter activity"/>
    <property type="evidence" value="ECO:0007669"/>
    <property type="project" value="TreeGrafter"/>
</dbReference>
<feature type="transmembrane region" description="Helical" evidence="7">
    <location>
        <begin position="729"/>
        <end position="751"/>
    </location>
</feature>
<evidence type="ECO:0000256" key="3">
    <source>
        <dbReference type="ARBA" id="ARBA00022692"/>
    </source>
</evidence>
<evidence type="ECO:0000259" key="8">
    <source>
        <dbReference type="Pfam" id="PF02687"/>
    </source>
</evidence>
<protein>
    <recommendedName>
        <fullName evidence="11">ABC3 transporter permease protein domain-containing protein</fullName>
    </recommendedName>
</protein>
<keyword evidence="4 7" id="KW-1133">Transmembrane helix</keyword>
<feature type="transmembrane region" description="Helical" evidence="7">
    <location>
        <begin position="265"/>
        <end position="289"/>
    </location>
</feature>
<evidence type="ECO:0008006" key="11">
    <source>
        <dbReference type="Google" id="ProtNLM"/>
    </source>
</evidence>
<evidence type="ECO:0000259" key="9">
    <source>
        <dbReference type="Pfam" id="PF12704"/>
    </source>
</evidence>
<proteinExistence type="inferred from homology"/>
<accession>A0A381PB41</accession>
<evidence type="ECO:0000256" key="7">
    <source>
        <dbReference type="SAM" id="Phobius"/>
    </source>
</evidence>
<feature type="transmembrane region" description="Helical" evidence="7">
    <location>
        <begin position="358"/>
        <end position="379"/>
    </location>
</feature>
<feature type="transmembrane region" description="Helical" evidence="7">
    <location>
        <begin position="496"/>
        <end position="516"/>
    </location>
</feature>
<organism evidence="10">
    <name type="scientific">marine metagenome</name>
    <dbReference type="NCBI Taxonomy" id="408172"/>
    <lineage>
        <taxon>unclassified sequences</taxon>
        <taxon>metagenomes</taxon>
        <taxon>ecological metagenomes</taxon>
    </lineage>
</organism>
<dbReference type="Pfam" id="PF12704">
    <property type="entry name" value="MacB_PCD"/>
    <property type="match status" value="2"/>
</dbReference>
<evidence type="ECO:0000256" key="6">
    <source>
        <dbReference type="ARBA" id="ARBA00038076"/>
    </source>
</evidence>